<protein>
    <submittedName>
        <fullName evidence="2">Uncharacterized protein</fullName>
    </submittedName>
</protein>
<dbReference type="Proteomes" id="UP000735874">
    <property type="component" value="Unassembled WGS sequence"/>
</dbReference>
<dbReference type="AlphaFoldDB" id="A0A8T1AC25"/>
<name>A0A8T1AC25_9STRA</name>
<reference evidence="2" key="1">
    <citation type="submission" date="2018-10" db="EMBL/GenBank/DDBJ databases">
        <title>Effector identification in a new, highly contiguous assembly of the strawberry crown rot pathogen Phytophthora cactorum.</title>
        <authorList>
            <person name="Armitage A.D."/>
            <person name="Nellist C.F."/>
            <person name="Bates H."/>
            <person name="Vickerstaff R.J."/>
            <person name="Harrison R.J."/>
        </authorList>
    </citation>
    <scope>NUCLEOTIDE SEQUENCE</scope>
    <source>
        <strain evidence="1">15-7</strain>
        <strain evidence="2">4032</strain>
    </source>
</reference>
<organism evidence="2 3">
    <name type="scientific">Phytophthora cactorum</name>
    <dbReference type="NCBI Taxonomy" id="29920"/>
    <lineage>
        <taxon>Eukaryota</taxon>
        <taxon>Sar</taxon>
        <taxon>Stramenopiles</taxon>
        <taxon>Oomycota</taxon>
        <taxon>Peronosporomycetes</taxon>
        <taxon>Peronosporales</taxon>
        <taxon>Peronosporaceae</taxon>
        <taxon>Phytophthora</taxon>
    </lineage>
</organism>
<dbReference type="Proteomes" id="UP000774804">
    <property type="component" value="Unassembled WGS sequence"/>
</dbReference>
<comment type="caution">
    <text evidence="2">The sequence shown here is derived from an EMBL/GenBank/DDBJ whole genome shotgun (WGS) entry which is preliminary data.</text>
</comment>
<accession>A0A8T1AC25</accession>
<evidence type="ECO:0000313" key="2">
    <source>
        <dbReference type="EMBL" id="KAG2875163.1"/>
    </source>
</evidence>
<gene>
    <name evidence="1" type="ORF">PC113_g23580</name>
    <name evidence="2" type="ORF">PC115_g23979</name>
</gene>
<dbReference type="EMBL" id="RCMG01002275">
    <property type="protein sequence ID" value="KAG2812249.1"/>
    <property type="molecule type" value="Genomic_DNA"/>
</dbReference>
<proteinExistence type="predicted"/>
<dbReference type="EMBL" id="RCMI01002704">
    <property type="protein sequence ID" value="KAG2875163.1"/>
    <property type="molecule type" value="Genomic_DNA"/>
</dbReference>
<evidence type="ECO:0000313" key="3">
    <source>
        <dbReference type="Proteomes" id="UP000774804"/>
    </source>
</evidence>
<sequence>MVLSRFAFDLVEAEFNYATSGRADYDFSVESEVVSLESRRTGLAHTVNFKVS</sequence>
<evidence type="ECO:0000313" key="1">
    <source>
        <dbReference type="EMBL" id="KAG2812249.1"/>
    </source>
</evidence>